<gene>
    <name evidence="5" type="ORF">ACFQKB_47085</name>
</gene>
<keyword evidence="3" id="KW-0732">Signal</keyword>
<evidence type="ECO:0000313" key="6">
    <source>
        <dbReference type="Proteomes" id="UP001596380"/>
    </source>
</evidence>
<proteinExistence type="inferred from homology"/>
<dbReference type="InterPro" id="IPR043504">
    <property type="entry name" value="Peptidase_S1_PA_chymotrypsin"/>
</dbReference>
<feature type="domain" description="Peptidase S1" evidence="4">
    <location>
        <begin position="42"/>
        <end position="235"/>
    </location>
</feature>
<dbReference type="PRINTS" id="PR00722">
    <property type="entry name" value="CHYMOTRYPSIN"/>
</dbReference>
<evidence type="ECO:0000313" key="5">
    <source>
        <dbReference type="EMBL" id="MFC6887400.1"/>
    </source>
</evidence>
<dbReference type="PANTHER" id="PTHR24276">
    <property type="entry name" value="POLYSERASE-RELATED"/>
    <property type="match status" value="1"/>
</dbReference>
<feature type="chain" id="PRO_5047226115" evidence="3">
    <location>
        <begin position="27"/>
        <end position="236"/>
    </location>
</feature>
<dbReference type="RefSeq" id="WP_160825254.1">
    <property type="nucleotide sequence ID" value="NZ_JBHSXE010000001.1"/>
</dbReference>
<dbReference type="Pfam" id="PF00089">
    <property type="entry name" value="Trypsin"/>
    <property type="match status" value="1"/>
</dbReference>
<sequence length="236" mass="24329">MPTRRTMTLVGAALALLFGTALPATAADGPPGPEATGTPAPIIGGTTVTDAPWAASIYRSGGSFTCSGTIIAPTWVLTAQHCVSAGITVRVGSVYRSRATTIGVASYQVSPRGDLALVQLSSPHTTAYSQLADANPPVGSTNQICGWGRTSYNGATSDQLKCADVRVTSTTCRDYYNGQAICSSRITGNAWSGDSGGPQRYNGQQVGVASTADGRSTQQYGSVPYNRSWIRSVAGV</sequence>
<dbReference type="EMBL" id="JBHSXS010000089">
    <property type="protein sequence ID" value="MFC6887400.1"/>
    <property type="molecule type" value="Genomic_DNA"/>
</dbReference>
<dbReference type="PANTHER" id="PTHR24276:SF91">
    <property type="entry name" value="AT26814P-RELATED"/>
    <property type="match status" value="1"/>
</dbReference>
<dbReference type="PROSITE" id="PS50240">
    <property type="entry name" value="TRYPSIN_DOM"/>
    <property type="match status" value="1"/>
</dbReference>
<dbReference type="SMART" id="SM00020">
    <property type="entry name" value="Tryp_SPc"/>
    <property type="match status" value="1"/>
</dbReference>
<dbReference type="InterPro" id="IPR050430">
    <property type="entry name" value="Peptidase_S1"/>
</dbReference>
<protein>
    <submittedName>
        <fullName evidence="5">S1 family peptidase</fullName>
    </submittedName>
</protein>
<keyword evidence="2" id="KW-1015">Disulfide bond</keyword>
<evidence type="ECO:0000259" key="4">
    <source>
        <dbReference type="PROSITE" id="PS50240"/>
    </source>
</evidence>
<reference evidence="6" key="1">
    <citation type="journal article" date="2019" name="Int. J. Syst. Evol. Microbiol.">
        <title>The Global Catalogue of Microorganisms (GCM) 10K type strain sequencing project: providing services to taxonomists for standard genome sequencing and annotation.</title>
        <authorList>
            <consortium name="The Broad Institute Genomics Platform"/>
            <consortium name="The Broad Institute Genome Sequencing Center for Infectious Disease"/>
            <person name="Wu L."/>
            <person name="Ma J."/>
        </authorList>
    </citation>
    <scope>NUCLEOTIDE SEQUENCE [LARGE SCALE GENOMIC DNA]</scope>
    <source>
        <strain evidence="6">JCM 3369</strain>
    </source>
</reference>
<comment type="caution">
    <text evidence="5">The sequence shown here is derived from an EMBL/GenBank/DDBJ whole genome shotgun (WGS) entry which is preliminary data.</text>
</comment>
<dbReference type="InterPro" id="IPR009003">
    <property type="entry name" value="Peptidase_S1_PA"/>
</dbReference>
<evidence type="ECO:0000256" key="2">
    <source>
        <dbReference type="ARBA" id="ARBA00023157"/>
    </source>
</evidence>
<dbReference type="CDD" id="cd00190">
    <property type="entry name" value="Tryp_SPc"/>
    <property type="match status" value="1"/>
</dbReference>
<dbReference type="Proteomes" id="UP001596380">
    <property type="component" value="Unassembled WGS sequence"/>
</dbReference>
<accession>A0ABW2D340</accession>
<dbReference type="SUPFAM" id="SSF50494">
    <property type="entry name" value="Trypsin-like serine proteases"/>
    <property type="match status" value="1"/>
</dbReference>
<evidence type="ECO:0000256" key="3">
    <source>
        <dbReference type="SAM" id="SignalP"/>
    </source>
</evidence>
<comment type="similarity">
    <text evidence="1">Belongs to the peptidase S1 family.</text>
</comment>
<keyword evidence="6" id="KW-1185">Reference proteome</keyword>
<evidence type="ECO:0000256" key="1">
    <source>
        <dbReference type="ARBA" id="ARBA00007664"/>
    </source>
</evidence>
<organism evidence="5 6">
    <name type="scientific">Actinomadura yumaensis</name>
    <dbReference type="NCBI Taxonomy" id="111807"/>
    <lineage>
        <taxon>Bacteria</taxon>
        <taxon>Bacillati</taxon>
        <taxon>Actinomycetota</taxon>
        <taxon>Actinomycetes</taxon>
        <taxon>Streptosporangiales</taxon>
        <taxon>Thermomonosporaceae</taxon>
        <taxon>Actinomadura</taxon>
    </lineage>
</organism>
<dbReference type="InterPro" id="IPR001254">
    <property type="entry name" value="Trypsin_dom"/>
</dbReference>
<dbReference type="Gene3D" id="2.40.10.10">
    <property type="entry name" value="Trypsin-like serine proteases"/>
    <property type="match status" value="1"/>
</dbReference>
<dbReference type="InterPro" id="IPR001314">
    <property type="entry name" value="Peptidase_S1A"/>
</dbReference>
<name>A0ABW2D340_9ACTN</name>
<feature type="signal peptide" evidence="3">
    <location>
        <begin position="1"/>
        <end position="26"/>
    </location>
</feature>